<keyword evidence="2" id="KW-1185">Reference proteome</keyword>
<gene>
    <name evidence="1" type="ORF">ALEPTO_LOCUS333</name>
</gene>
<reference evidence="1" key="1">
    <citation type="submission" date="2021-06" db="EMBL/GenBank/DDBJ databases">
        <authorList>
            <person name="Kallberg Y."/>
            <person name="Tangrot J."/>
            <person name="Rosling A."/>
        </authorList>
    </citation>
    <scope>NUCLEOTIDE SEQUENCE</scope>
    <source>
        <strain evidence="1">FL130A</strain>
    </source>
</reference>
<organism evidence="1 2">
    <name type="scientific">Ambispora leptoticha</name>
    <dbReference type="NCBI Taxonomy" id="144679"/>
    <lineage>
        <taxon>Eukaryota</taxon>
        <taxon>Fungi</taxon>
        <taxon>Fungi incertae sedis</taxon>
        <taxon>Mucoromycota</taxon>
        <taxon>Glomeromycotina</taxon>
        <taxon>Glomeromycetes</taxon>
        <taxon>Archaeosporales</taxon>
        <taxon>Ambisporaceae</taxon>
        <taxon>Ambispora</taxon>
    </lineage>
</organism>
<protein>
    <submittedName>
        <fullName evidence="1">13859_t:CDS:1</fullName>
    </submittedName>
</protein>
<comment type="caution">
    <text evidence="1">The sequence shown here is derived from an EMBL/GenBank/DDBJ whole genome shotgun (WGS) entry which is preliminary data.</text>
</comment>
<name>A0A9N8V8B5_9GLOM</name>
<evidence type="ECO:0000313" key="2">
    <source>
        <dbReference type="Proteomes" id="UP000789508"/>
    </source>
</evidence>
<sequence>MQPHKISSDQKPKFDLKMFISTRRSLMHFKDKAINIKRLTIFGVSSRGDSNDPRQKFITWQVRCAQKIGEKDLIHLVVESKNESFEYEEKFACDIIYDPNDVNNVEIVNYYEKLDGLEKELQGSRAALIIYWLKPENSADIGIRNFSKNDKQNLITMTKDLRREWEEYKVEKETNIVSKYLEKSVVNYSFKSVRICEILTGTFNKYALKCILDRIINEKFKKKNVKGFIRVGKSDDSGSPSVHYVGFYVDRKEKENIIYLLGSRSFLFQYKPMRGLDHESTTSFLAWYVLDQVVKTDKNEVIANLAVVGAGYEEPKK</sequence>
<evidence type="ECO:0000313" key="1">
    <source>
        <dbReference type="EMBL" id="CAG8441293.1"/>
    </source>
</evidence>
<dbReference type="AlphaFoldDB" id="A0A9N8V8B5"/>
<accession>A0A9N8V8B5</accession>
<dbReference type="EMBL" id="CAJVPS010000018">
    <property type="protein sequence ID" value="CAG8441293.1"/>
    <property type="molecule type" value="Genomic_DNA"/>
</dbReference>
<proteinExistence type="predicted"/>
<dbReference type="Proteomes" id="UP000789508">
    <property type="component" value="Unassembled WGS sequence"/>
</dbReference>